<dbReference type="AlphaFoldDB" id="A0A9D2BRQ0"/>
<evidence type="ECO:0000313" key="4">
    <source>
        <dbReference type="Proteomes" id="UP000823847"/>
    </source>
</evidence>
<evidence type="ECO:0000256" key="1">
    <source>
        <dbReference type="SAM" id="MobiDB-lite"/>
    </source>
</evidence>
<reference evidence="3" key="1">
    <citation type="journal article" date="2021" name="PeerJ">
        <title>Extensive microbial diversity within the chicken gut microbiome revealed by metagenomics and culture.</title>
        <authorList>
            <person name="Gilroy R."/>
            <person name="Ravi A."/>
            <person name="Getino M."/>
            <person name="Pursley I."/>
            <person name="Horton D.L."/>
            <person name="Alikhan N.F."/>
            <person name="Baker D."/>
            <person name="Gharbi K."/>
            <person name="Hall N."/>
            <person name="Watson M."/>
            <person name="Adriaenssens E.M."/>
            <person name="Foster-Nyarko E."/>
            <person name="Jarju S."/>
            <person name="Secka A."/>
            <person name="Antonio M."/>
            <person name="Oren A."/>
            <person name="Chaudhuri R.R."/>
            <person name="La Ragione R."/>
            <person name="Hildebrand F."/>
            <person name="Pallen M.J."/>
        </authorList>
    </citation>
    <scope>NUCLEOTIDE SEQUENCE</scope>
    <source>
        <strain evidence="3">ChiHecec2B26-12326</strain>
    </source>
</reference>
<organism evidence="3 4">
    <name type="scientific">Candidatus Parabacteroides intestinigallinarum</name>
    <dbReference type="NCBI Taxonomy" id="2838722"/>
    <lineage>
        <taxon>Bacteria</taxon>
        <taxon>Pseudomonadati</taxon>
        <taxon>Bacteroidota</taxon>
        <taxon>Bacteroidia</taxon>
        <taxon>Bacteroidales</taxon>
        <taxon>Tannerellaceae</taxon>
        <taxon>Parabacteroides</taxon>
    </lineage>
</organism>
<dbReference type="Proteomes" id="UP000823847">
    <property type="component" value="Unassembled WGS sequence"/>
</dbReference>
<evidence type="ECO:0000313" key="2">
    <source>
        <dbReference type="EMBL" id="HIX85660.1"/>
    </source>
</evidence>
<evidence type="ECO:0000313" key="3">
    <source>
        <dbReference type="EMBL" id="HIX87178.1"/>
    </source>
</evidence>
<feature type="region of interest" description="Disordered" evidence="1">
    <location>
        <begin position="13"/>
        <end position="73"/>
    </location>
</feature>
<name>A0A9D2BRQ0_9BACT</name>
<gene>
    <name evidence="2" type="ORF">H9848_03485</name>
    <name evidence="3" type="ORF">H9848_11325</name>
</gene>
<protein>
    <submittedName>
        <fullName evidence="3">Uncharacterized protein</fullName>
    </submittedName>
</protein>
<feature type="non-terminal residue" evidence="3">
    <location>
        <position position="1"/>
    </location>
</feature>
<comment type="caution">
    <text evidence="3">The sequence shown here is derived from an EMBL/GenBank/DDBJ whole genome shotgun (WGS) entry which is preliminary data.</text>
</comment>
<proteinExistence type="predicted"/>
<dbReference type="EMBL" id="DXEN01000083">
    <property type="protein sequence ID" value="HIX87178.1"/>
    <property type="molecule type" value="Genomic_DNA"/>
</dbReference>
<reference evidence="3" key="2">
    <citation type="submission" date="2021-04" db="EMBL/GenBank/DDBJ databases">
        <authorList>
            <person name="Gilroy R."/>
        </authorList>
    </citation>
    <scope>NUCLEOTIDE SEQUENCE</scope>
    <source>
        <strain evidence="3">ChiHecec2B26-12326</strain>
    </source>
</reference>
<accession>A0A9D2BRQ0</accession>
<dbReference type="EMBL" id="DXEN01000017">
    <property type="protein sequence ID" value="HIX85660.1"/>
    <property type="molecule type" value="Genomic_DNA"/>
</dbReference>
<sequence>SQFNGCVLQFRKTLARRGIGSASDKEEANPNGTETPDTETPGGEDTETPDGEGGEQTTPTDPGTGEVESPEVI</sequence>
<feature type="compositionally biased region" description="Acidic residues" evidence="1">
    <location>
        <begin position="42"/>
        <end position="53"/>
    </location>
</feature>
<feature type="compositionally biased region" description="Low complexity" evidence="1">
    <location>
        <begin position="55"/>
        <end position="66"/>
    </location>
</feature>
<feature type="compositionally biased region" description="Low complexity" evidence="1">
    <location>
        <begin position="32"/>
        <end position="41"/>
    </location>
</feature>